<evidence type="ECO:0000256" key="2">
    <source>
        <dbReference type="ARBA" id="ARBA00006555"/>
    </source>
</evidence>
<keyword evidence="6 11" id="KW-0812">Transmembrane</keyword>
<evidence type="ECO:0000256" key="1">
    <source>
        <dbReference type="ARBA" id="ARBA00004383"/>
    </source>
</evidence>
<evidence type="ECO:0000313" key="13">
    <source>
        <dbReference type="EMBL" id="TYC56051.1"/>
    </source>
</evidence>
<keyword evidence="3" id="KW-0813">Transport</keyword>
<dbReference type="SUPFAM" id="SSF74653">
    <property type="entry name" value="TolA/TonB C-terminal domain"/>
    <property type="match status" value="1"/>
</dbReference>
<dbReference type="InterPro" id="IPR006260">
    <property type="entry name" value="TonB/TolA_C"/>
</dbReference>
<sequence length="317" mass="34622">MQQHAPLPAPPAPPPASPPQAAGSAWPSFAGGTARYALEWGVGLSLAIHALLLSIHFVMPDASRFKRQDKGLEVVLVNSRHAQRPDQADLLAQANLDAGGNTETPSRPATPLPPQEQSRVGDGLVEAQRRSEQPQAPQMQAMTAPKSKTAIAVDPQQVTPTDSPRQVSGYDLLDSSAAVARIEAQIDKDLVDYASRPRKKFIGARTQEYRFAQYVEDWRQKIERVGTLNYPDAARGKFYGSLLLSVTIRADGTVQSIDVHRSSGVKVLDDAARRIVQLAAPYAAFPPDIRKDTDVIEITRTWTFTNADMLQTSARKE</sequence>
<evidence type="ECO:0000256" key="7">
    <source>
        <dbReference type="ARBA" id="ARBA00022927"/>
    </source>
</evidence>
<keyword evidence="4" id="KW-1003">Cell membrane</keyword>
<evidence type="ECO:0000256" key="5">
    <source>
        <dbReference type="ARBA" id="ARBA00022519"/>
    </source>
</evidence>
<dbReference type="NCBIfam" id="TIGR01352">
    <property type="entry name" value="tonB_Cterm"/>
    <property type="match status" value="1"/>
</dbReference>
<evidence type="ECO:0000256" key="3">
    <source>
        <dbReference type="ARBA" id="ARBA00022448"/>
    </source>
</evidence>
<evidence type="ECO:0000256" key="9">
    <source>
        <dbReference type="ARBA" id="ARBA00023136"/>
    </source>
</evidence>
<name>A0A6C2CQA7_9RHOO</name>
<organism evidence="13 14">
    <name type="scientific">Zoogloea oleivorans</name>
    <dbReference type="NCBI Taxonomy" id="1552750"/>
    <lineage>
        <taxon>Bacteria</taxon>
        <taxon>Pseudomonadati</taxon>
        <taxon>Pseudomonadota</taxon>
        <taxon>Betaproteobacteria</taxon>
        <taxon>Rhodocyclales</taxon>
        <taxon>Zoogloeaceae</taxon>
        <taxon>Zoogloea</taxon>
    </lineage>
</organism>
<dbReference type="InterPro" id="IPR037682">
    <property type="entry name" value="TonB_C"/>
</dbReference>
<dbReference type="PANTHER" id="PTHR33446:SF11">
    <property type="entry name" value="TONB3"/>
    <property type="match status" value="1"/>
</dbReference>
<feature type="region of interest" description="Disordered" evidence="10">
    <location>
        <begin position="1"/>
        <end position="25"/>
    </location>
</feature>
<dbReference type="EMBL" id="SDKK01000012">
    <property type="protein sequence ID" value="TYC56051.1"/>
    <property type="molecule type" value="Genomic_DNA"/>
</dbReference>
<dbReference type="InterPro" id="IPR051045">
    <property type="entry name" value="TonB-dependent_transducer"/>
</dbReference>
<dbReference type="GO" id="GO:0055085">
    <property type="term" value="P:transmembrane transport"/>
    <property type="evidence" value="ECO:0007669"/>
    <property type="project" value="InterPro"/>
</dbReference>
<evidence type="ECO:0000256" key="4">
    <source>
        <dbReference type="ARBA" id="ARBA00022475"/>
    </source>
</evidence>
<evidence type="ECO:0000313" key="14">
    <source>
        <dbReference type="Proteomes" id="UP000389128"/>
    </source>
</evidence>
<evidence type="ECO:0000259" key="12">
    <source>
        <dbReference type="Pfam" id="PF03544"/>
    </source>
</evidence>
<feature type="compositionally biased region" description="Low complexity" evidence="10">
    <location>
        <begin position="133"/>
        <end position="142"/>
    </location>
</feature>
<dbReference type="GO" id="GO:0098797">
    <property type="term" value="C:plasma membrane protein complex"/>
    <property type="evidence" value="ECO:0007669"/>
    <property type="project" value="TreeGrafter"/>
</dbReference>
<dbReference type="Proteomes" id="UP000389128">
    <property type="component" value="Unassembled WGS sequence"/>
</dbReference>
<feature type="domain" description="TonB C-terminal" evidence="12">
    <location>
        <begin position="229"/>
        <end position="304"/>
    </location>
</feature>
<evidence type="ECO:0000256" key="6">
    <source>
        <dbReference type="ARBA" id="ARBA00022692"/>
    </source>
</evidence>
<keyword evidence="5" id="KW-0997">Cell inner membrane</keyword>
<dbReference type="Gene3D" id="3.30.1150.10">
    <property type="match status" value="1"/>
</dbReference>
<dbReference type="AlphaFoldDB" id="A0A6C2CQA7"/>
<keyword evidence="9 11" id="KW-0472">Membrane</keyword>
<feature type="transmembrane region" description="Helical" evidence="11">
    <location>
        <begin position="40"/>
        <end position="59"/>
    </location>
</feature>
<reference evidence="13 14" key="1">
    <citation type="submission" date="2019-01" db="EMBL/GenBank/DDBJ databases">
        <title>Zoogloea oleivorans genome sequencing and assembly.</title>
        <authorList>
            <person name="Tancsics A."/>
            <person name="Farkas M."/>
            <person name="Kriszt B."/>
            <person name="Maroti G."/>
            <person name="Horvath B."/>
        </authorList>
    </citation>
    <scope>NUCLEOTIDE SEQUENCE [LARGE SCALE GENOMIC DNA]</scope>
    <source>
        <strain evidence="13 14">Buc</strain>
    </source>
</reference>
<evidence type="ECO:0000256" key="10">
    <source>
        <dbReference type="SAM" id="MobiDB-lite"/>
    </source>
</evidence>
<evidence type="ECO:0000256" key="8">
    <source>
        <dbReference type="ARBA" id="ARBA00022989"/>
    </source>
</evidence>
<evidence type="ECO:0000256" key="11">
    <source>
        <dbReference type="SAM" id="Phobius"/>
    </source>
</evidence>
<dbReference type="GO" id="GO:0015031">
    <property type="term" value="P:protein transport"/>
    <property type="evidence" value="ECO:0007669"/>
    <property type="project" value="UniProtKB-KW"/>
</dbReference>
<comment type="similarity">
    <text evidence="2">Belongs to the TonB family.</text>
</comment>
<dbReference type="PANTHER" id="PTHR33446">
    <property type="entry name" value="PROTEIN TONB-RELATED"/>
    <property type="match status" value="1"/>
</dbReference>
<dbReference type="OrthoDB" id="9803361at2"/>
<gene>
    <name evidence="13" type="ORF">ETQ85_13340</name>
</gene>
<protein>
    <submittedName>
        <fullName evidence="13">Energy transducer TonB</fullName>
    </submittedName>
</protein>
<proteinExistence type="inferred from homology"/>
<keyword evidence="7" id="KW-0653">Protein transport</keyword>
<dbReference type="Pfam" id="PF03544">
    <property type="entry name" value="TonB_C"/>
    <property type="match status" value="1"/>
</dbReference>
<feature type="region of interest" description="Disordered" evidence="10">
    <location>
        <begin position="97"/>
        <end position="148"/>
    </location>
</feature>
<accession>A0A6C2CQA7</accession>
<keyword evidence="14" id="KW-1185">Reference proteome</keyword>
<feature type="compositionally biased region" description="Pro residues" evidence="10">
    <location>
        <begin position="7"/>
        <end position="18"/>
    </location>
</feature>
<comment type="caution">
    <text evidence="13">The sequence shown here is derived from an EMBL/GenBank/DDBJ whole genome shotgun (WGS) entry which is preliminary data.</text>
</comment>
<keyword evidence="8 11" id="KW-1133">Transmembrane helix</keyword>
<comment type="subcellular location">
    <subcellularLocation>
        <location evidence="1">Cell inner membrane</location>
        <topology evidence="1">Single-pass membrane protein</topology>
        <orientation evidence="1">Periplasmic side</orientation>
    </subcellularLocation>
</comment>
<dbReference type="GO" id="GO:0031992">
    <property type="term" value="F:energy transducer activity"/>
    <property type="evidence" value="ECO:0007669"/>
    <property type="project" value="TreeGrafter"/>
</dbReference>